<evidence type="ECO:0000313" key="5">
    <source>
        <dbReference type="Proteomes" id="UP000326921"/>
    </source>
</evidence>
<dbReference type="RefSeq" id="WP_153509706.1">
    <property type="nucleotide sequence ID" value="NZ_CP045652.1"/>
</dbReference>
<evidence type="ECO:0000256" key="3">
    <source>
        <dbReference type="SAM" id="SignalP"/>
    </source>
</evidence>
<keyword evidence="2" id="KW-1133">Transmembrane helix</keyword>
<keyword evidence="3" id="KW-0732">Signal</keyword>
<evidence type="ECO:0000256" key="1">
    <source>
        <dbReference type="SAM" id="MobiDB-lite"/>
    </source>
</evidence>
<dbReference type="AlphaFoldDB" id="A0A5Q0Q800"/>
<sequence length="215" mass="23690">MGRIKIVAMACVMCAFASCGIFKSKTKQSSKMEVSEGAKVEVKQIEQSASKGEVKSQEIDKGTVVTERETTTVTTRDGSKGSVTIKRGDLKPGENVLPMDSAVGLIKAVLDTLNKTLTISIDQPAERTETIVKERITEQRDYSKQSEERTQDTTKKQVAIAAEQHRREESMESASESKPTVKGMLWFWIGGGVFVVIVGIAIALWVNNFSKKMRK</sequence>
<feature type="transmembrane region" description="Helical" evidence="2">
    <location>
        <begin position="185"/>
        <end position="206"/>
    </location>
</feature>
<dbReference type="PROSITE" id="PS51257">
    <property type="entry name" value="PROKAR_LIPOPROTEIN"/>
    <property type="match status" value="1"/>
</dbReference>
<feature type="chain" id="PRO_5025032387" description="DUF4349 domain-containing protein" evidence="3">
    <location>
        <begin position="18"/>
        <end position="215"/>
    </location>
</feature>
<proteinExistence type="predicted"/>
<dbReference type="EMBL" id="CP045652">
    <property type="protein sequence ID" value="QGA25384.1"/>
    <property type="molecule type" value="Genomic_DNA"/>
</dbReference>
<accession>A0A5Q0Q800</accession>
<keyword evidence="5" id="KW-1185">Reference proteome</keyword>
<evidence type="ECO:0000256" key="2">
    <source>
        <dbReference type="SAM" id="Phobius"/>
    </source>
</evidence>
<keyword evidence="2" id="KW-0472">Membrane</keyword>
<organism evidence="4 5">
    <name type="scientific">Sphingobacterium zhuxiongii</name>
    <dbReference type="NCBI Taxonomy" id="2662364"/>
    <lineage>
        <taxon>Bacteria</taxon>
        <taxon>Pseudomonadati</taxon>
        <taxon>Bacteroidota</taxon>
        <taxon>Sphingobacteriia</taxon>
        <taxon>Sphingobacteriales</taxon>
        <taxon>Sphingobacteriaceae</taxon>
        <taxon>Sphingobacterium</taxon>
    </lineage>
</organism>
<gene>
    <name evidence="4" type="ORF">GFH32_03185</name>
</gene>
<feature type="compositionally biased region" description="Basic and acidic residues" evidence="1">
    <location>
        <begin position="137"/>
        <end position="155"/>
    </location>
</feature>
<name>A0A5Q0Q800_9SPHI</name>
<keyword evidence="2" id="KW-0812">Transmembrane</keyword>
<evidence type="ECO:0000313" key="4">
    <source>
        <dbReference type="EMBL" id="QGA25384.1"/>
    </source>
</evidence>
<evidence type="ECO:0008006" key="6">
    <source>
        <dbReference type="Google" id="ProtNLM"/>
    </source>
</evidence>
<dbReference type="Proteomes" id="UP000326921">
    <property type="component" value="Chromosome"/>
</dbReference>
<reference evidence="4 5" key="1">
    <citation type="submission" date="2019-10" db="EMBL/GenBank/DDBJ databases">
        <authorList>
            <person name="Dong K."/>
        </authorList>
    </citation>
    <scope>NUCLEOTIDE SEQUENCE [LARGE SCALE GENOMIC DNA]</scope>
    <source>
        <strain evidence="5">dk4302</strain>
    </source>
</reference>
<feature type="region of interest" description="Disordered" evidence="1">
    <location>
        <begin position="137"/>
        <end position="157"/>
    </location>
</feature>
<feature type="signal peptide" evidence="3">
    <location>
        <begin position="1"/>
        <end position="17"/>
    </location>
</feature>
<dbReference type="KEGG" id="sphe:GFH32_03185"/>
<protein>
    <recommendedName>
        <fullName evidence="6">DUF4349 domain-containing protein</fullName>
    </recommendedName>
</protein>